<dbReference type="Gene3D" id="3.40.50.300">
    <property type="entry name" value="P-loop containing nucleotide triphosphate hydrolases"/>
    <property type="match status" value="1"/>
</dbReference>
<dbReference type="InterPro" id="IPR027417">
    <property type="entry name" value="P-loop_NTPase"/>
</dbReference>
<evidence type="ECO:0000313" key="2">
    <source>
        <dbReference type="EMBL" id="GAJ03008.1"/>
    </source>
</evidence>
<dbReference type="EMBL" id="BARW01032693">
    <property type="protein sequence ID" value="GAJ03008.1"/>
    <property type="molecule type" value="Genomic_DNA"/>
</dbReference>
<feature type="non-terminal residue" evidence="2">
    <location>
        <position position="1"/>
    </location>
</feature>
<proteinExistence type="predicted"/>
<comment type="caution">
    <text evidence="2">The sequence shown here is derived from an EMBL/GenBank/DDBJ whole genome shotgun (WGS) entry which is preliminary data.</text>
</comment>
<accession>X1TCI0</accession>
<protein>
    <recommendedName>
        <fullName evidence="1">RecF/RecN/SMC N-terminal domain-containing protein</fullName>
    </recommendedName>
</protein>
<organism evidence="2">
    <name type="scientific">marine sediment metagenome</name>
    <dbReference type="NCBI Taxonomy" id="412755"/>
    <lineage>
        <taxon>unclassified sequences</taxon>
        <taxon>metagenomes</taxon>
        <taxon>ecological metagenomes</taxon>
    </lineage>
</organism>
<reference evidence="2" key="1">
    <citation type="journal article" date="2014" name="Front. Microbiol.">
        <title>High frequency of phylogenetically diverse reductive dehalogenase-homologous genes in deep subseafloor sedimentary metagenomes.</title>
        <authorList>
            <person name="Kawai M."/>
            <person name="Futagami T."/>
            <person name="Toyoda A."/>
            <person name="Takaki Y."/>
            <person name="Nishi S."/>
            <person name="Hori S."/>
            <person name="Arai W."/>
            <person name="Tsubouchi T."/>
            <person name="Morono Y."/>
            <person name="Uchiyama I."/>
            <person name="Ito T."/>
            <person name="Fujiyama A."/>
            <person name="Inagaki F."/>
            <person name="Takami H."/>
        </authorList>
    </citation>
    <scope>NUCLEOTIDE SEQUENCE</scope>
    <source>
        <strain evidence="2">Expedition CK06-06</strain>
    </source>
</reference>
<gene>
    <name evidence="2" type="ORF">S12H4_51686</name>
</gene>
<name>X1TCI0_9ZZZZ</name>
<dbReference type="PANTHER" id="PTHR32114">
    <property type="entry name" value="ABC TRANSPORTER ABCH.3"/>
    <property type="match status" value="1"/>
</dbReference>
<evidence type="ECO:0000259" key="1">
    <source>
        <dbReference type="Pfam" id="PF02463"/>
    </source>
</evidence>
<feature type="domain" description="RecF/RecN/SMC N-terminal" evidence="1">
    <location>
        <begin position="21"/>
        <end position="153"/>
    </location>
</feature>
<dbReference type="SUPFAM" id="SSF52540">
    <property type="entry name" value="P-loop containing nucleoside triphosphate hydrolases"/>
    <property type="match status" value="1"/>
</dbReference>
<dbReference type="Pfam" id="PF02463">
    <property type="entry name" value="SMC_N"/>
    <property type="match status" value="1"/>
</dbReference>
<dbReference type="AlphaFoldDB" id="X1TCI0"/>
<feature type="non-terminal residue" evidence="2">
    <location>
        <position position="240"/>
    </location>
</feature>
<sequence length="240" mass="28016">VSSIKKVKENENSQAIKNSVYIRKVILENFLSFQRDEVDFLIRKNQDIPRFILIVGPNWSGKTSIFQAIKFALGSNERDERYKKWSDFIRDGQNHAMVELHIQYHNEVVKIRRTVIRGKSPSFEIQLKNDKNFKKVHAIEIQKLVSKLEINPDNQFAFVSQGKIDTIKSLKPIELCSFLEEGIGLKGLREEILQQKNSVFTLNTEFKSLITRKNSLNINLDFLMPKLERLGEKNKLLEIR</sequence>
<dbReference type="InterPro" id="IPR003395">
    <property type="entry name" value="RecF/RecN/SMC_N"/>
</dbReference>
<dbReference type="PANTHER" id="PTHR32114:SF2">
    <property type="entry name" value="ABC TRANSPORTER ABCH.3"/>
    <property type="match status" value="1"/>
</dbReference>